<keyword evidence="1" id="KW-0812">Transmembrane</keyword>
<dbReference type="EMBL" id="CCRF01000037">
    <property type="protein sequence ID" value="CEE00892.1"/>
    <property type="molecule type" value="Genomic_DNA"/>
</dbReference>
<dbReference type="Proteomes" id="UP000040576">
    <property type="component" value="Unassembled WGS sequence"/>
</dbReference>
<keyword evidence="1" id="KW-0472">Membrane</keyword>
<keyword evidence="3" id="KW-1185">Reference proteome</keyword>
<evidence type="ECO:0000313" key="2">
    <source>
        <dbReference type="EMBL" id="CEE00892.1"/>
    </source>
</evidence>
<sequence>MKDRHFWQIMLILSIFLFIMTFYFNNMIFLLISLTLAFIVRIKGDKVIFKEYNKNREEKIKRLKELS</sequence>
<evidence type="ECO:0000313" key="3">
    <source>
        <dbReference type="Proteomes" id="UP000040576"/>
    </source>
</evidence>
<keyword evidence="1" id="KW-1133">Transmembrane helix</keyword>
<evidence type="ECO:0000256" key="1">
    <source>
        <dbReference type="SAM" id="Phobius"/>
    </source>
</evidence>
<dbReference type="AlphaFoldDB" id="A0A090IT98"/>
<proteinExistence type="predicted"/>
<organism evidence="2 3">
    <name type="scientific">Caldibacillus thermoamylovorans</name>
    <dbReference type="NCBI Taxonomy" id="35841"/>
    <lineage>
        <taxon>Bacteria</taxon>
        <taxon>Bacillati</taxon>
        <taxon>Bacillota</taxon>
        <taxon>Bacilli</taxon>
        <taxon>Bacillales</taxon>
        <taxon>Bacillaceae</taxon>
        <taxon>Caldibacillus</taxon>
    </lineage>
</organism>
<accession>A0A090IT98</accession>
<gene>
    <name evidence="2" type="ORF">BT1A1_1060</name>
</gene>
<protein>
    <submittedName>
        <fullName evidence="2">Uncharacterized protein</fullName>
    </submittedName>
</protein>
<name>A0A090IT98_9BACI</name>
<reference evidence="2 3" key="1">
    <citation type="submission" date="2014-07" db="EMBL/GenBank/DDBJ databases">
        <authorList>
            <person name="Wibberg Daniel"/>
        </authorList>
    </citation>
    <scope>NUCLEOTIDE SEQUENCE [LARGE SCALE GENOMIC DNA]</scope>
</reference>
<feature type="transmembrane region" description="Helical" evidence="1">
    <location>
        <begin position="6"/>
        <end position="39"/>
    </location>
</feature>